<evidence type="ECO:0000313" key="11">
    <source>
        <dbReference type="Proteomes" id="UP000033999"/>
    </source>
</evidence>
<keyword evidence="5 8" id="KW-0418">Kinase</keyword>
<protein>
    <recommendedName>
        <fullName evidence="8">Thymidylate kinase</fullName>
        <ecNumber evidence="8">2.7.4.9</ecNumber>
    </recommendedName>
    <alternativeName>
        <fullName evidence="8">dTMP kinase</fullName>
    </alternativeName>
</protein>
<dbReference type="EC" id="2.7.4.9" evidence="8"/>
<dbReference type="SUPFAM" id="SSF52540">
    <property type="entry name" value="P-loop containing nucleoside triphosphate hydrolases"/>
    <property type="match status" value="1"/>
</dbReference>
<dbReference type="GO" id="GO:0004798">
    <property type="term" value="F:dTMP kinase activity"/>
    <property type="evidence" value="ECO:0007669"/>
    <property type="project" value="UniProtKB-UniRule"/>
</dbReference>
<evidence type="ECO:0000256" key="1">
    <source>
        <dbReference type="ARBA" id="ARBA00009776"/>
    </source>
</evidence>
<dbReference type="GO" id="GO:0006235">
    <property type="term" value="P:dTTP biosynthetic process"/>
    <property type="evidence" value="ECO:0007669"/>
    <property type="project" value="UniProtKB-UniRule"/>
</dbReference>
<reference evidence="10 11" key="1">
    <citation type="journal article" date="2015" name="Nature">
        <title>rRNA introns, odd ribosomes, and small enigmatic genomes across a large radiation of phyla.</title>
        <authorList>
            <person name="Brown C.T."/>
            <person name="Hug L.A."/>
            <person name="Thomas B.C."/>
            <person name="Sharon I."/>
            <person name="Castelle C.J."/>
            <person name="Singh A."/>
            <person name="Wilkins M.J."/>
            <person name="Williams K.H."/>
            <person name="Banfield J.F."/>
        </authorList>
    </citation>
    <scope>NUCLEOTIDE SEQUENCE [LARGE SCALE GENOMIC DNA]</scope>
</reference>
<dbReference type="PANTHER" id="PTHR10344:SF4">
    <property type="entry name" value="UMP-CMP KINASE 2, MITOCHONDRIAL"/>
    <property type="match status" value="1"/>
</dbReference>
<sequence>MFIVIEGIDGSGKGTQTDLLVNRLRETRVPFETISFPQYGKKSAGPVEEYLNGVYGTAEQVSPYQTSILFAVDRFDASCQIAKWLSEGKVVISNRYVGSNLGHQGGKISDPVERTKFFEWALELEYALFKIPQPDCNIILNLPPEQAQLLVDKKDSRNYLHGKKRDIHEDDLHHLQNAASVYEELAKKMPRTHIISCVEDGILLSPQAIHEKIWHVVKTLISTN</sequence>
<dbReference type="HAMAP" id="MF_00165">
    <property type="entry name" value="Thymidylate_kinase"/>
    <property type="match status" value="1"/>
</dbReference>
<dbReference type="GO" id="GO:0006233">
    <property type="term" value="P:dTDP biosynthetic process"/>
    <property type="evidence" value="ECO:0007669"/>
    <property type="project" value="InterPro"/>
</dbReference>
<evidence type="ECO:0000259" key="9">
    <source>
        <dbReference type="Pfam" id="PF02223"/>
    </source>
</evidence>
<feature type="domain" description="Thymidylate kinase-like" evidence="9">
    <location>
        <begin position="5"/>
        <end position="196"/>
    </location>
</feature>
<evidence type="ECO:0000256" key="4">
    <source>
        <dbReference type="ARBA" id="ARBA00022741"/>
    </source>
</evidence>
<keyword evidence="6 8" id="KW-0067">ATP-binding</keyword>
<comment type="caution">
    <text evidence="10">The sequence shown here is derived from an EMBL/GenBank/DDBJ whole genome shotgun (WGS) entry which is preliminary data.</text>
</comment>
<dbReference type="Pfam" id="PF02223">
    <property type="entry name" value="Thymidylate_kin"/>
    <property type="match status" value="1"/>
</dbReference>
<comment type="similarity">
    <text evidence="1 8">Belongs to the thymidylate kinase family.</text>
</comment>
<comment type="catalytic activity">
    <reaction evidence="7 8">
        <text>dTMP + ATP = dTDP + ADP</text>
        <dbReference type="Rhea" id="RHEA:13517"/>
        <dbReference type="ChEBI" id="CHEBI:30616"/>
        <dbReference type="ChEBI" id="CHEBI:58369"/>
        <dbReference type="ChEBI" id="CHEBI:63528"/>
        <dbReference type="ChEBI" id="CHEBI:456216"/>
        <dbReference type="EC" id="2.7.4.9"/>
    </reaction>
</comment>
<accession>A0A0G1PRM7</accession>
<keyword evidence="2 8" id="KW-0808">Transferase</keyword>
<name>A0A0G1PRM7_9BACT</name>
<comment type="function">
    <text evidence="8">Phosphorylation of dTMP to form dTDP in both de novo and salvage pathways of dTTP synthesis.</text>
</comment>
<dbReference type="AlphaFoldDB" id="A0A0G1PRM7"/>
<proteinExistence type="inferred from homology"/>
<organism evidence="10 11">
    <name type="scientific">Candidatus Magasanikbacteria bacterium GW2011_GWA2_45_39</name>
    <dbReference type="NCBI Taxonomy" id="1619041"/>
    <lineage>
        <taxon>Bacteria</taxon>
        <taxon>Candidatus Magasanikiibacteriota</taxon>
    </lineage>
</organism>
<dbReference type="InterPro" id="IPR039430">
    <property type="entry name" value="Thymidylate_kin-like_dom"/>
</dbReference>
<dbReference type="GO" id="GO:0005829">
    <property type="term" value="C:cytosol"/>
    <property type="evidence" value="ECO:0007669"/>
    <property type="project" value="TreeGrafter"/>
</dbReference>
<evidence type="ECO:0000256" key="8">
    <source>
        <dbReference type="HAMAP-Rule" id="MF_00165"/>
    </source>
</evidence>
<evidence type="ECO:0000256" key="7">
    <source>
        <dbReference type="ARBA" id="ARBA00048743"/>
    </source>
</evidence>
<dbReference type="Gene3D" id="3.40.50.300">
    <property type="entry name" value="P-loop containing nucleotide triphosphate hydrolases"/>
    <property type="match status" value="1"/>
</dbReference>
<dbReference type="CDD" id="cd01672">
    <property type="entry name" value="TMPK"/>
    <property type="match status" value="1"/>
</dbReference>
<evidence type="ECO:0000256" key="2">
    <source>
        <dbReference type="ARBA" id="ARBA00022679"/>
    </source>
</evidence>
<dbReference type="PATRIC" id="fig|1619041.3.peg.65"/>
<dbReference type="PANTHER" id="PTHR10344">
    <property type="entry name" value="THYMIDYLATE KINASE"/>
    <property type="match status" value="1"/>
</dbReference>
<evidence type="ECO:0000256" key="5">
    <source>
        <dbReference type="ARBA" id="ARBA00022777"/>
    </source>
</evidence>
<evidence type="ECO:0000256" key="3">
    <source>
        <dbReference type="ARBA" id="ARBA00022727"/>
    </source>
</evidence>
<dbReference type="Proteomes" id="UP000033999">
    <property type="component" value="Unassembled WGS sequence"/>
</dbReference>
<gene>
    <name evidence="8" type="primary">tmk</name>
    <name evidence="10" type="ORF">UX10_C0002G0002</name>
</gene>
<evidence type="ECO:0000256" key="6">
    <source>
        <dbReference type="ARBA" id="ARBA00022840"/>
    </source>
</evidence>
<keyword evidence="4 8" id="KW-0547">Nucleotide-binding</keyword>
<dbReference type="GO" id="GO:0006227">
    <property type="term" value="P:dUDP biosynthetic process"/>
    <property type="evidence" value="ECO:0007669"/>
    <property type="project" value="TreeGrafter"/>
</dbReference>
<dbReference type="InterPro" id="IPR018094">
    <property type="entry name" value="Thymidylate_kinase"/>
</dbReference>
<dbReference type="EMBL" id="LCKX01000002">
    <property type="protein sequence ID" value="KKU08093.1"/>
    <property type="molecule type" value="Genomic_DNA"/>
</dbReference>
<dbReference type="InterPro" id="IPR027417">
    <property type="entry name" value="P-loop_NTPase"/>
</dbReference>
<comment type="caution">
    <text evidence="8">Lacks conserved residue(s) required for the propagation of feature annotation.</text>
</comment>
<evidence type="ECO:0000313" key="10">
    <source>
        <dbReference type="EMBL" id="KKU08093.1"/>
    </source>
</evidence>
<dbReference type="GO" id="GO:0005524">
    <property type="term" value="F:ATP binding"/>
    <property type="evidence" value="ECO:0007669"/>
    <property type="project" value="UniProtKB-UniRule"/>
</dbReference>
<keyword evidence="3 8" id="KW-0545">Nucleotide biosynthesis</keyword>